<comment type="subcellular location">
    <subcellularLocation>
        <location evidence="1">Cell membrane</location>
        <topology evidence="1">Multi-pass membrane protein</topology>
    </subcellularLocation>
</comment>
<evidence type="ECO:0000256" key="7">
    <source>
        <dbReference type="SAM" id="Phobius"/>
    </source>
</evidence>
<keyword evidence="6 7" id="KW-0472">Membrane</keyword>
<dbReference type="SUPFAM" id="SSF118215">
    <property type="entry name" value="Proton glutamate symport protein"/>
    <property type="match status" value="1"/>
</dbReference>
<dbReference type="InterPro" id="IPR036458">
    <property type="entry name" value="Na:dicarbo_symporter_sf"/>
</dbReference>
<keyword evidence="9" id="KW-1185">Reference proteome</keyword>
<evidence type="ECO:0000313" key="8">
    <source>
        <dbReference type="EMBL" id="EXJ11331.1"/>
    </source>
</evidence>
<dbReference type="Pfam" id="PF00375">
    <property type="entry name" value="SDF"/>
    <property type="match status" value="1"/>
</dbReference>
<evidence type="ECO:0000256" key="4">
    <source>
        <dbReference type="ARBA" id="ARBA00022692"/>
    </source>
</evidence>
<organism evidence="8 9">
    <name type="scientific">Nitrincola nitratireducens</name>
    <dbReference type="NCBI Taxonomy" id="1229521"/>
    <lineage>
        <taxon>Bacteria</taxon>
        <taxon>Pseudomonadati</taxon>
        <taxon>Pseudomonadota</taxon>
        <taxon>Gammaproteobacteria</taxon>
        <taxon>Oceanospirillales</taxon>
        <taxon>Oceanospirillaceae</taxon>
        <taxon>Nitrincola</taxon>
    </lineage>
</organism>
<comment type="caution">
    <text evidence="8">The sequence shown here is derived from an EMBL/GenBank/DDBJ whole genome shotgun (WGS) entry which is preliminary data.</text>
</comment>
<dbReference type="AlphaFoldDB" id="W9V343"/>
<dbReference type="EMBL" id="AONB01000007">
    <property type="protein sequence ID" value="EXJ11331.1"/>
    <property type="molecule type" value="Genomic_DNA"/>
</dbReference>
<dbReference type="Proteomes" id="UP000019464">
    <property type="component" value="Unassembled WGS sequence"/>
</dbReference>
<dbReference type="GO" id="GO:0005886">
    <property type="term" value="C:plasma membrane"/>
    <property type="evidence" value="ECO:0007669"/>
    <property type="project" value="UniProtKB-SubCell"/>
</dbReference>
<protein>
    <submittedName>
        <fullName evidence="8">Glutamate-aspartate carrier protein</fullName>
    </submittedName>
</protein>
<keyword evidence="2" id="KW-0813">Transport</keyword>
<feature type="transmembrane region" description="Helical" evidence="7">
    <location>
        <begin position="26"/>
        <end position="49"/>
    </location>
</feature>
<dbReference type="InterPro" id="IPR001991">
    <property type="entry name" value="Na-dicarboxylate_symporter"/>
</dbReference>
<reference evidence="8 9" key="2">
    <citation type="journal article" date="2015" name="Syst. Appl. Microbiol.">
        <title>Nitrincola nitratireducens sp. nov. isolated from a haloalkaline crater lake.</title>
        <authorList>
            <person name="Singh A."/>
            <person name="Vaidya B."/>
            <person name="Tanuku N.R."/>
            <person name="Pinnaka A.K."/>
        </authorList>
    </citation>
    <scope>NUCLEOTIDE SEQUENCE [LARGE SCALE GENOMIC DNA]</scope>
    <source>
        <strain evidence="8 9">AK23</strain>
    </source>
</reference>
<dbReference type="GO" id="GO:0006835">
    <property type="term" value="P:dicarboxylic acid transport"/>
    <property type="evidence" value="ECO:0007669"/>
    <property type="project" value="TreeGrafter"/>
</dbReference>
<dbReference type="PATRIC" id="fig|1229521.3.peg.1814"/>
<evidence type="ECO:0000256" key="6">
    <source>
        <dbReference type="ARBA" id="ARBA00023136"/>
    </source>
</evidence>
<keyword evidence="5 7" id="KW-1133">Transmembrane helix</keyword>
<sequence>MSDYIVIIATSTLASIGTAGVPGAGIIMLSLVLTTVGLPIEGLAIIAGIDRILDMARTTVNVCGDLMVSTLVAKSENELDQEIYSALPTANQINT</sequence>
<dbReference type="STRING" id="1229521.D791_01786"/>
<dbReference type="Gene3D" id="1.10.3860.10">
    <property type="entry name" value="Sodium:dicarboxylate symporter"/>
    <property type="match status" value="1"/>
</dbReference>
<evidence type="ECO:0000256" key="5">
    <source>
        <dbReference type="ARBA" id="ARBA00022989"/>
    </source>
</evidence>
<keyword evidence="4 7" id="KW-0812">Transmembrane</keyword>
<keyword evidence="3" id="KW-1003">Cell membrane</keyword>
<dbReference type="PRINTS" id="PR00173">
    <property type="entry name" value="EDTRNSPORT"/>
</dbReference>
<evidence type="ECO:0000256" key="3">
    <source>
        <dbReference type="ARBA" id="ARBA00022475"/>
    </source>
</evidence>
<dbReference type="PANTHER" id="PTHR42865">
    <property type="entry name" value="PROTON/GLUTAMATE-ASPARTATE SYMPORTER"/>
    <property type="match status" value="1"/>
</dbReference>
<accession>W9V343</accession>
<proteinExistence type="predicted"/>
<reference evidence="9" key="1">
    <citation type="submission" date="2012-11" db="EMBL/GenBank/DDBJ databases">
        <authorList>
            <person name="Singh A."/>
            <person name="Pinnaka A.K."/>
            <person name="Vaidya B."/>
        </authorList>
    </citation>
    <scope>NUCLEOTIDE SEQUENCE [LARGE SCALE GENOMIC DNA]</scope>
    <source>
        <strain evidence="9">AK23</strain>
    </source>
</reference>
<evidence type="ECO:0000256" key="1">
    <source>
        <dbReference type="ARBA" id="ARBA00004651"/>
    </source>
</evidence>
<dbReference type="GO" id="GO:0015293">
    <property type="term" value="F:symporter activity"/>
    <property type="evidence" value="ECO:0007669"/>
    <property type="project" value="UniProtKB-KW"/>
</dbReference>
<evidence type="ECO:0000313" key="9">
    <source>
        <dbReference type="Proteomes" id="UP000019464"/>
    </source>
</evidence>
<gene>
    <name evidence="8" type="primary">gltP_1</name>
    <name evidence="8" type="ORF">D791_01786</name>
</gene>
<name>W9V343_9GAMM</name>
<dbReference type="PANTHER" id="PTHR42865:SF7">
    <property type="entry name" value="PROTON_GLUTAMATE-ASPARTATE SYMPORTER"/>
    <property type="match status" value="1"/>
</dbReference>
<evidence type="ECO:0000256" key="2">
    <source>
        <dbReference type="ARBA" id="ARBA00022448"/>
    </source>
</evidence>